<dbReference type="Proteomes" id="UP001224775">
    <property type="component" value="Unassembled WGS sequence"/>
</dbReference>
<dbReference type="PANTHER" id="PTHR44998:SF1">
    <property type="entry name" value="UDP-N-ACETYLGLUCOSAMINE--PEPTIDE N-ACETYLGLUCOSAMINYLTRANSFERASE 110 KDA SUBUNIT"/>
    <property type="match status" value="1"/>
</dbReference>
<evidence type="ECO:0000313" key="3">
    <source>
        <dbReference type="Proteomes" id="UP001224775"/>
    </source>
</evidence>
<feature type="signal peptide" evidence="1">
    <location>
        <begin position="1"/>
        <end position="23"/>
    </location>
</feature>
<evidence type="ECO:0000256" key="1">
    <source>
        <dbReference type="SAM" id="SignalP"/>
    </source>
</evidence>
<dbReference type="EMBL" id="JATAAI010000009">
    <property type="protein sequence ID" value="KAK1743269.1"/>
    <property type="molecule type" value="Genomic_DNA"/>
</dbReference>
<dbReference type="GO" id="GO:0006493">
    <property type="term" value="P:protein O-linked glycosylation"/>
    <property type="evidence" value="ECO:0007669"/>
    <property type="project" value="TreeGrafter"/>
</dbReference>
<protein>
    <submittedName>
        <fullName evidence="2">N-acetylglucosaminyltransferase</fullName>
    </submittedName>
</protein>
<dbReference type="InterPro" id="IPR011990">
    <property type="entry name" value="TPR-like_helical_dom_sf"/>
</dbReference>
<gene>
    <name evidence="2" type="ORF">QTG54_005890</name>
</gene>
<organism evidence="2 3">
    <name type="scientific">Skeletonema marinoi</name>
    <dbReference type="NCBI Taxonomy" id="267567"/>
    <lineage>
        <taxon>Eukaryota</taxon>
        <taxon>Sar</taxon>
        <taxon>Stramenopiles</taxon>
        <taxon>Ochrophyta</taxon>
        <taxon>Bacillariophyta</taxon>
        <taxon>Coscinodiscophyceae</taxon>
        <taxon>Thalassiosirophycidae</taxon>
        <taxon>Thalassiosirales</taxon>
        <taxon>Skeletonemataceae</taxon>
        <taxon>Skeletonema</taxon>
        <taxon>Skeletonema marinoi-dohrnii complex</taxon>
    </lineage>
</organism>
<dbReference type="PANTHER" id="PTHR44998">
    <property type="match status" value="1"/>
</dbReference>
<keyword evidence="2" id="KW-0808">Transferase</keyword>
<dbReference type="GO" id="GO:0016757">
    <property type="term" value="F:glycosyltransferase activity"/>
    <property type="evidence" value="ECO:0007669"/>
    <property type="project" value="UniProtKB-KW"/>
</dbReference>
<proteinExistence type="predicted"/>
<keyword evidence="1" id="KW-0732">Signal</keyword>
<keyword evidence="2" id="KW-0328">Glycosyltransferase</keyword>
<feature type="chain" id="PRO_5042295890" evidence="1">
    <location>
        <begin position="24"/>
        <end position="787"/>
    </location>
</feature>
<name>A0AAD8YCW9_9STRA</name>
<dbReference type="Gene3D" id="3.40.50.2000">
    <property type="entry name" value="Glycogen Phosphorylase B"/>
    <property type="match status" value="1"/>
</dbReference>
<comment type="caution">
    <text evidence="2">The sequence shown here is derived from an EMBL/GenBank/DDBJ whole genome shotgun (WGS) entry which is preliminary data.</text>
</comment>
<keyword evidence="3" id="KW-1185">Reference proteome</keyword>
<evidence type="ECO:0000313" key="2">
    <source>
        <dbReference type="EMBL" id="KAK1743269.1"/>
    </source>
</evidence>
<dbReference type="Gene3D" id="3.40.50.11380">
    <property type="match status" value="1"/>
</dbReference>
<dbReference type="Gene3D" id="1.25.40.10">
    <property type="entry name" value="Tetratricopeptide repeat domain"/>
    <property type="match status" value="1"/>
</dbReference>
<dbReference type="AlphaFoldDB" id="A0AAD8YCW9"/>
<accession>A0AAD8YCW9</accession>
<sequence>MKPFSTIIIVALFGLFQIIVSTSDHLNVVVTPELSNKCQQQIQAIEKSNSYNVQMDLATCIHTAGHIRVALEIYSFIEESFPFDAYVQVNKAAAHLTLGEVGLARDSMRQYFDQVGGIDGSGIPTDTVAAQKGSPCSNTSVYKLDCVNALNNFAAIELTDGKNSTAVTTYLHRAIEIGVEDMLNKVYVNYGGHLSTIGNDDGAAEAFTKGFLINLKRGDLEAATAALVRRALIIPKVAESSEQVEQTRITFTARIRDIIKLANDGGTTSSMRSDLFNAVSKTEDISIPKLSNTLHDWTTGIQVPHFHYHYLGFHDNALQKEVAEMFTLLCPDELYEISPHLAAQRQTRPKKRVGIISSLIGGDEPHGLLVQPVVRDLKNIFDFVIISVGSKQPSQEFFKATDGNVFSTGYDETETKQLLHSLELDCLIYLEAMNTAQLYFLGYQRFAEVQVLVMGAPVTSGIKTFDYFLSGDLLEHPYRTQLKADHYTEQVVLFDGQAISFPDSQHHLPQDSALAAGDAYSNVTSLEQMTLLAKQDTHLFVCFQNIAKIQPSFDHVLVDILLADPKAHIILQASRHAAQTSSLSNRLEKTLQERLCGSQECSTQSFQSRIHYIARIKSDQIIEFLQRSGTSSVVLQPFPFDGSKTTSDALNAGVPLVTFPQTHLRGRMSSTLIRAMFSENTPDDISMCCIANSVSEYVSKALRLTSDLQFRNRVSAAIQQRSPRVFNNKSVSLEWAKFLTRALEQRISNQELEYEIGFGDADRHYQSFSAKAIENDQHRWRESVMLE</sequence>
<reference evidence="2" key="1">
    <citation type="submission" date="2023-06" db="EMBL/GenBank/DDBJ databases">
        <title>Survivors Of The Sea: Transcriptome response of Skeletonema marinoi to long-term dormancy.</title>
        <authorList>
            <person name="Pinder M.I.M."/>
            <person name="Kourtchenko O."/>
            <person name="Robertson E.K."/>
            <person name="Larsson T."/>
            <person name="Maumus F."/>
            <person name="Osuna-Cruz C.M."/>
            <person name="Vancaester E."/>
            <person name="Stenow R."/>
            <person name="Vandepoele K."/>
            <person name="Ploug H."/>
            <person name="Bruchert V."/>
            <person name="Godhe A."/>
            <person name="Topel M."/>
        </authorList>
    </citation>
    <scope>NUCLEOTIDE SEQUENCE</scope>
    <source>
        <strain evidence="2">R05AC</strain>
    </source>
</reference>